<dbReference type="EMBL" id="BQFW01000012">
    <property type="protein sequence ID" value="GJJ76098.1"/>
    <property type="molecule type" value="Genomic_DNA"/>
</dbReference>
<accession>A0A9P3HGQ4</accession>
<sequence>MSSKPALWTPEPTPQPEDNSIKARLRTKVPVSSPASSSCTSGILLKDERKGVVERTPPPEDSSDRGKTRGHTVLKASKSASGPLVAPKEEKKAPTITVKAKSAVTKAPLAQEVDHEYSSSSSDDAEETTPSKVPAQEESSSASDDEGPSSSLVIRRQGNITYPLNPGYEAFTEDGRPPCQGYAKTAGRQCLKGIDCSWHPEANRAPNALPSSRVATSDENLGALSLRTESGYEAFTADGRPRCQGYAKTAGRQCLKGIDCTWHPEANRKANTLPSSRLATSDENLGAVSLRTESGYEAFTADGRPRCQGYAKTAGRQCLKGIDCTWHPEANGKAKALPSSRIATSDENLGTLALRTQSGYEAFTADGRPRCQGYAKTAGRQCLKGIDCTWHPEANGKAKALPSSRIATSDENLGALSLRTQSGYEAFTVDGRPRCQGYAKTAGRQCLKGIDCTWHPEANRKAIALPSSRIATDDENLGTLSLRAESGYEAFTADGRPRCQGYAKTAGRQCLKGIDCTWHPEANRKASALFSSRTAVSSGNLAVMLSLRNESVYEALTSDGQPRCQGYARTKGRQCLFPAARCPHH</sequence>
<reference evidence="2" key="2">
    <citation type="journal article" date="2022" name="Microbiol. Resour. Announc.">
        <title>Whole-Genome Sequence of Entomortierella parvispora E1425, a Mucoromycotan Fungus Associated with Burkholderiaceae-Related Endosymbiotic Bacteria.</title>
        <authorList>
            <person name="Herlambang A."/>
            <person name="Guo Y."/>
            <person name="Takashima Y."/>
            <person name="Narisawa K."/>
            <person name="Ohta H."/>
            <person name="Nishizawa T."/>
        </authorList>
    </citation>
    <scope>NUCLEOTIDE SEQUENCE</scope>
    <source>
        <strain evidence="2">E1425</strain>
    </source>
</reference>
<proteinExistence type="predicted"/>
<keyword evidence="3" id="KW-1185">Reference proteome</keyword>
<evidence type="ECO:0000313" key="3">
    <source>
        <dbReference type="Proteomes" id="UP000827284"/>
    </source>
</evidence>
<organism evidence="2 3">
    <name type="scientific">Entomortierella parvispora</name>
    <dbReference type="NCBI Taxonomy" id="205924"/>
    <lineage>
        <taxon>Eukaryota</taxon>
        <taxon>Fungi</taxon>
        <taxon>Fungi incertae sedis</taxon>
        <taxon>Mucoromycota</taxon>
        <taxon>Mortierellomycotina</taxon>
        <taxon>Mortierellomycetes</taxon>
        <taxon>Mortierellales</taxon>
        <taxon>Mortierellaceae</taxon>
        <taxon>Entomortierella</taxon>
    </lineage>
</organism>
<comment type="caution">
    <text evidence="2">The sequence shown here is derived from an EMBL/GenBank/DDBJ whole genome shotgun (WGS) entry which is preliminary data.</text>
</comment>
<protein>
    <submittedName>
        <fullName evidence="2">Uncharacterized protein</fullName>
    </submittedName>
</protein>
<evidence type="ECO:0000313" key="2">
    <source>
        <dbReference type="EMBL" id="GJJ76098.1"/>
    </source>
</evidence>
<dbReference type="AlphaFoldDB" id="A0A9P3HGQ4"/>
<reference evidence="2" key="1">
    <citation type="submission" date="2021-11" db="EMBL/GenBank/DDBJ databases">
        <authorList>
            <person name="Herlambang A."/>
            <person name="Guo Y."/>
            <person name="Takashima Y."/>
            <person name="Nishizawa T."/>
        </authorList>
    </citation>
    <scope>NUCLEOTIDE SEQUENCE</scope>
    <source>
        <strain evidence="2">E1425</strain>
    </source>
</reference>
<gene>
    <name evidence="2" type="ORF">EMPS_08457</name>
</gene>
<dbReference type="Proteomes" id="UP000827284">
    <property type="component" value="Unassembled WGS sequence"/>
</dbReference>
<name>A0A9P3HGQ4_9FUNG</name>
<evidence type="ECO:0000256" key="1">
    <source>
        <dbReference type="SAM" id="MobiDB-lite"/>
    </source>
</evidence>
<feature type="compositionally biased region" description="Low complexity" evidence="1">
    <location>
        <begin position="32"/>
        <end position="41"/>
    </location>
</feature>
<feature type="region of interest" description="Disordered" evidence="1">
    <location>
        <begin position="1"/>
        <end position="158"/>
    </location>
</feature>